<comment type="caution">
    <text evidence="1">The sequence shown here is derived from an EMBL/GenBank/DDBJ whole genome shotgun (WGS) entry which is preliminary data.</text>
</comment>
<reference evidence="1" key="1">
    <citation type="journal article" date="2023" name="Plant J.">
        <title>Genome sequences and population genomics provide insights into the demographic history, inbreeding, and mutation load of two 'living fossil' tree species of Dipteronia.</title>
        <authorList>
            <person name="Feng Y."/>
            <person name="Comes H.P."/>
            <person name="Chen J."/>
            <person name="Zhu S."/>
            <person name="Lu R."/>
            <person name="Zhang X."/>
            <person name="Li P."/>
            <person name="Qiu J."/>
            <person name="Olsen K.M."/>
            <person name="Qiu Y."/>
        </authorList>
    </citation>
    <scope>NUCLEOTIDE SEQUENCE</scope>
    <source>
        <strain evidence="1">KIB01</strain>
    </source>
</reference>
<organism evidence="1 2">
    <name type="scientific">Dipteronia dyeriana</name>
    <dbReference type="NCBI Taxonomy" id="168575"/>
    <lineage>
        <taxon>Eukaryota</taxon>
        <taxon>Viridiplantae</taxon>
        <taxon>Streptophyta</taxon>
        <taxon>Embryophyta</taxon>
        <taxon>Tracheophyta</taxon>
        <taxon>Spermatophyta</taxon>
        <taxon>Magnoliopsida</taxon>
        <taxon>eudicotyledons</taxon>
        <taxon>Gunneridae</taxon>
        <taxon>Pentapetalae</taxon>
        <taxon>rosids</taxon>
        <taxon>malvids</taxon>
        <taxon>Sapindales</taxon>
        <taxon>Sapindaceae</taxon>
        <taxon>Hippocastanoideae</taxon>
        <taxon>Acereae</taxon>
        <taxon>Dipteronia</taxon>
    </lineage>
</organism>
<dbReference type="EMBL" id="JANJYI010000004">
    <property type="protein sequence ID" value="KAK2654728.1"/>
    <property type="molecule type" value="Genomic_DNA"/>
</dbReference>
<evidence type="ECO:0000313" key="2">
    <source>
        <dbReference type="Proteomes" id="UP001280121"/>
    </source>
</evidence>
<accession>A0AAD9X939</accession>
<dbReference type="AlphaFoldDB" id="A0AAD9X939"/>
<proteinExistence type="predicted"/>
<protein>
    <submittedName>
        <fullName evidence="1">Uncharacterized protein</fullName>
    </submittedName>
</protein>
<sequence length="134" mass="15936">MPVGVANMLERGFLWVDGERKRKLHAINWKEVCKRKDSRGLGIGRILQKNKAFLVKWFWRFGKEDKTLWRKVICSKYKLDEKSLFWNWQGSSSVFFFVKSMKVLLKDGSLTCQAFKRGFTEMFCSYDQETWSDS</sequence>
<evidence type="ECO:0000313" key="1">
    <source>
        <dbReference type="EMBL" id="KAK2654728.1"/>
    </source>
</evidence>
<name>A0AAD9X939_9ROSI</name>
<keyword evidence="2" id="KW-1185">Reference proteome</keyword>
<gene>
    <name evidence="1" type="ORF">Ddye_014584</name>
</gene>
<dbReference type="Proteomes" id="UP001280121">
    <property type="component" value="Unassembled WGS sequence"/>
</dbReference>